<reference evidence="1 2" key="1">
    <citation type="submission" date="2017-10" db="EMBL/GenBank/DDBJ databases">
        <title>Sequencing the genomes of 1000 actinobacteria strains.</title>
        <authorList>
            <person name="Klenk H.-P."/>
        </authorList>
    </citation>
    <scope>NUCLEOTIDE SEQUENCE [LARGE SCALE GENOMIC DNA]</scope>
    <source>
        <strain evidence="1 2">DSM 21798</strain>
    </source>
</reference>
<accession>A0A2A9DSJ4</accession>
<dbReference type="RefSeq" id="WP_143741365.1">
    <property type="nucleotide sequence ID" value="NZ_PDJE01000001.1"/>
</dbReference>
<protein>
    <submittedName>
        <fullName evidence="1">Uncharacterized protein</fullName>
    </submittedName>
</protein>
<proteinExistence type="predicted"/>
<evidence type="ECO:0000313" key="1">
    <source>
        <dbReference type="EMBL" id="PFG29757.1"/>
    </source>
</evidence>
<sequence length="62" mass="6976">MKFKTLVGAVVVGAIFFSLGVRSERGEFDDAKKRVKAWSTPALKEARKRAKKIDKQLAKKLK</sequence>
<gene>
    <name evidence="1" type="ORF">ATJ78_0672</name>
</gene>
<keyword evidence="2" id="KW-1185">Reference proteome</keyword>
<comment type="caution">
    <text evidence="1">The sequence shown here is derived from an EMBL/GenBank/DDBJ whole genome shotgun (WGS) entry which is preliminary data.</text>
</comment>
<dbReference type="Proteomes" id="UP000221369">
    <property type="component" value="Unassembled WGS sequence"/>
</dbReference>
<name>A0A2A9DSJ4_9MICO</name>
<evidence type="ECO:0000313" key="2">
    <source>
        <dbReference type="Proteomes" id="UP000221369"/>
    </source>
</evidence>
<organism evidence="1 2">
    <name type="scientific">Paramicrobacterium agarici</name>
    <dbReference type="NCBI Taxonomy" id="630514"/>
    <lineage>
        <taxon>Bacteria</taxon>
        <taxon>Bacillati</taxon>
        <taxon>Actinomycetota</taxon>
        <taxon>Actinomycetes</taxon>
        <taxon>Micrococcales</taxon>
        <taxon>Microbacteriaceae</taxon>
        <taxon>Paramicrobacterium</taxon>
    </lineage>
</organism>
<dbReference type="AlphaFoldDB" id="A0A2A9DSJ4"/>
<dbReference type="EMBL" id="PDJE01000001">
    <property type="protein sequence ID" value="PFG29757.1"/>
    <property type="molecule type" value="Genomic_DNA"/>
</dbReference>